<comment type="caution">
    <text evidence="2">The sequence shown here is derived from an EMBL/GenBank/DDBJ whole genome shotgun (WGS) entry which is preliminary data.</text>
</comment>
<keyword evidence="1" id="KW-1133">Transmembrane helix</keyword>
<organism evidence="2 3">
    <name type="scientific">Ensete ventricosum</name>
    <name type="common">Abyssinian banana</name>
    <name type="synonym">Musa ensete</name>
    <dbReference type="NCBI Taxonomy" id="4639"/>
    <lineage>
        <taxon>Eukaryota</taxon>
        <taxon>Viridiplantae</taxon>
        <taxon>Streptophyta</taxon>
        <taxon>Embryophyta</taxon>
        <taxon>Tracheophyta</taxon>
        <taxon>Spermatophyta</taxon>
        <taxon>Magnoliopsida</taxon>
        <taxon>Liliopsida</taxon>
        <taxon>Zingiberales</taxon>
        <taxon>Musaceae</taxon>
        <taxon>Ensete</taxon>
    </lineage>
</organism>
<dbReference type="AlphaFoldDB" id="A0A426XGT0"/>
<evidence type="ECO:0000313" key="3">
    <source>
        <dbReference type="Proteomes" id="UP000287651"/>
    </source>
</evidence>
<evidence type="ECO:0000313" key="2">
    <source>
        <dbReference type="EMBL" id="RRT38707.1"/>
    </source>
</evidence>
<evidence type="ECO:0000256" key="1">
    <source>
        <dbReference type="SAM" id="Phobius"/>
    </source>
</evidence>
<protein>
    <submittedName>
        <fullName evidence="2">Uncharacterized protein</fullName>
    </submittedName>
</protein>
<sequence>MDHTIDRLWFLLRVLFVLKVLFVLRFFNGFDYEKPPFLATICHALTSPRISDFNPSMKVPNNYFSDQSLVWLDSLSNLVCPLLNCLHVGTPWVCSNQSYHWIASPSRCLVVAKISFRARNPPDRVFIFPSREVHPHAWVWRVHRRFSLRGVLSAI</sequence>
<keyword evidence="1" id="KW-0812">Transmembrane</keyword>
<dbReference type="Proteomes" id="UP000287651">
    <property type="component" value="Unassembled WGS sequence"/>
</dbReference>
<name>A0A426XGT0_ENSVE</name>
<proteinExistence type="predicted"/>
<keyword evidence="1" id="KW-0472">Membrane</keyword>
<gene>
    <name evidence="2" type="ORF">B296_00050863</name>
</gene>
<dbReference type="EMBL" id="AMZH03020948">
    <property type="protein sequence ID" value="RRT38707.1"/>
    <property type="molecule type" value="Genomic_DNA"/>
</dbReference>
<reference evidence="2 3" key="1">
    <citation type="journal article" date="2014" name="Agronomy (Basel)">
        <title>A Draft Genome Sequence for Ensete ventricosum, the Drought-Tolerant Tree Against Hunger.</title>
        <authorList>
            <person name="Harrison J."/>
            <person name="Moore K.A."/>
            <person name="Paszkiewicz K."/>
            <person name="Jones T."/>
            <person name="Grant M."/>
            <person name="Ambacheew D."/>
            <person name="Muzemil S."/>
            <person name="Studholme D.J."/>
        </authorList>
    </citation>
    <scope>NUCLEOTIDE SEQUENCE [LARGE SCALE GENOMIC DNA]</scope>
</reference>
<accession>A0A426XGT0</accession>
<feature type="transmembrane region" description="Helical" evidence="1">
    <location>
        <begin position="7"/>
        <end position="27"/>
    </location>
</feature>